<dbReference type="GO" id="GO:0003676">
    <property type="term" value="F:nucleic acid binding"/>
    <property type="evidence" value="ECO:0007669"/>
    <property type="project" value="InterPro"/>
</dbReference>
<reference evidence="3" key="1">
    <citation type="journal article" date="2019" name="Sci. Rep.">
        <title>Draft genome of Tanacetum cinerariifolium, the natural source of mosquito coil.</title>
        <authorList>
            <person name="Yamashiro T."/>
            <person name="Shiraishi A."/>
            <person name="Satake H."/>
            <person name="Nakayama K."/>
        </authorList>
    </citation>
    <scope>NUCLEOTIDE SEQUENCE</scope>
</reference>
<evidence type="ECO:0000259" key="1">
    <source>
        <dbReference type="Pfam" id="PF00078"/>
    </source>
</evidence>
<dbReference type="InterPro" id="IPR043128">
    <property type="entry name" value="Rev_trsase/Diguanyl_cyclase"/>
</dbReference>
<protein>
    <submittedName>
        <fullName evidence="3">Reverse transcriptase domain-containing protein</fullName>
    </submittedName>
</protein>
<dbReference type="PANTHER" id="PTHR48475">
    <property type="entry name" value="RIBONUCLEASE H"/>
    <property type="match status" value="1"/>
</dbReference>
<dbReference type="InterPro" id="IPR000477">
    <property type="entry name" value="RT_dom"/>
</dbReference>
<dbReference type="PANTHER" id="PTHR48475:SF2">
    <property type="entry name" value="RIBONUCLEASE H"/>
    <property type="match status" value="1"/>
</dbReference>
<dbReference type="InterPro" id="IPR043502">
    <property type="entry name" value="DNA/RNA_pol_sf"/>
</dbReference>
<dbReference type="Gene3D" id="3.30.70.270">
    <property type="match status" value="1"/>
</dbReference>
<dbReference type="Pfam" id="PF00078">
    <property type="entry name" value="RVT_1"/>
    <property type="match status" value="1"/>
</dbReference>
<keyword evidence="3" id="KW-0695">RNA-directed DNA polymerase</keyword>
<feature type="domain" description="RNase H type-1" evidence="2">
    <location>
        <begin position="126"/>
        <end position="196"/>
    </location>
</feature>
<dbReference type="Gene3D" id="3.30.420.10">
    <property type="entry name" value="Ribonuclease H-like superfamily/Ribonuclease H"/>
    <property type="match status" value="2"/>
</dbReference>
<dbReference type="SUPFAM" id="SSF56672">
    <property type="entry name" value="DNA/RNA polymerases"/>
    <property type="match status" value="1"/>
</dbReference>
<gene>
    <name evidence="3" type="ORF">Tci_008149</name>
</gene>
<dbReference type="Gene3D" id="1.10.340.70">
    <property type="match status" value="1"/>
</dbReference>
<dbReference type="CDD" id="cd01647">
    <property type="entry name" value="RT_LTR"/>
    <property type="match status" value="1"/>
</dbReference>
<organism evidence="3">
    <name type="scientific">Tanacetum cinerariifolium</name>
    <name type="common">Dalmatian daisy</name>
    <name type="synonym">Chrysanthemum cinerariifolium</name>
    <dbReference type="NCBI Taxonomy" id="118510"/>
    <lineage>
        <taxon>Eukaryota</taxon>
        <taxon>Viridiplantae</taxon>
        <taxon>Streptophyta</taxon>
        <taxon>Embryophyta</taxon>
        <taxon>Tracheophyta</taxon>
        <taxon>Spermatophyta</taxon>
        <taxon>Magnoliopsida</taxon>
        <taxon>eudicotyledons</taxon>
        <taxon>Gunneridae</taxon>
        <taxon>Pentapetalae</taxon>
        <taxon>asterids</taxon>
        <taxon>campanulids</taxon>
        <taxon>Asterales</taxon>
        <taxon>Asteraceae</taxon>
        <taxon>Asteroideae</taxon>
        <taxon>Anthemideae</taxon>
        <taxon>Anthemidinae</taxon>
        <taxon>Tanacetum</taxon>
    </lineage>
</organism>
<dbReference type="Pfam" id="PF13456">
    <property type="entry name" value="RVT_3"/>
    <property type="match status" value="1"/>
</dbReference>
<keyword evidence="3" id="KW-0808">Transferase</keyword>
<dbReference type="InterPro" id="IPR002156">
    <property type="entry name" value="RNaseH_domain"/>
</dbReference>
<dbReference type="AlphaFoldDB" id="A0A6L2JGT3"/>
<accession>A0A6L2JGT3</accession>
<keyword evidence="3" id="KW-0548">Nucleotidyltransferase</keyword>
<evidence type="ECO:0000259" key="2">
    <source>
        <dbReference type="Pfam" id="PF13456"/>
    </source>
</evidence>
<dbReference type="InterPro" id="IPR036397">
    <property type="entry name" value="RNaseH_sf"/>
</dbReference>
<evidence type="ECO:0000313" key="3">
    <source>
        <dbReference type="EMBL" id="GEU36171.1"/>
    </source>
</evidence>
<proteinExistence type="predicted"/>
<feature type="domain" description="Reverse transcriptase" evidence="1">
    <location>
        <begin position="1"/>
        <end position="81"/>
    </location>
</feature>
<dbReference type="EMBL" id="BKCJ010000778">
    <property type="protein sequence ID" value="GEU36171.1"/>
    <property type="molecule type" value="Genomic_DNA"/>
</dbReference>
<comment type="caution">
    <text evidence="3">The sequence shown here is derived from an EMBL/GenBank/DDBJ whole genome shotgun (WGS) entry which is preliminary data.</text>
</comment>
<name>A0A6L2JGT3_TANCI</name>
<sequence>MPFGLKNDGATYQRLIDSTFQTQLGRNLKAYMGDLVIKSKTKRDMIMDIAETFDNLQKINMKLNPMKCSFGIGEGKFWGYIVTSKGIRANPKKTKAIADMQSPKTLKEIQSLSGKLAALNQFLPRLRIARKMKVQTLDVQVDLKLMACQMNDDFLASNEGMAKYLAKAKEQAALFKKFSIKNIPRNQNQKADVLRKLASEVNTIVEEEKDNWMTPIIKCLEEGVWTTDENEARTLQMKIGQYVVEDGVLFKKSYLSPMLRCVGSLQANYIIREVHEGACGIHVGARSVVAKIMRQGYYWPTMHGDTKEPFYQWGLDILGPLPEGPGKLKFIIVAIDYFTKWIEANSLAKTTEKEAQLVNAPFKSWCKKWKIKQMNMEVAHPQANGLVEIANKSLMHGLKARLGKEIVGWVDELANILWAHRTMLKTSNGETSFSLTYGSEAVISAEIGMPTYRTIHFNESHNKEEMQLNLDLSQERRETAAIREAKYKKKVE</sequence>
<dbReference type="InterPro" id="IPR012337">
    <property type="entry name" value="RNaseH-like_sf"/>
</dbReference>
<dbReference type="SUPFAM" id="SSF53098">
    <property type="entry name" value="Ribonuclease H-like"/>
    <property type="match status" value="1"/>
</dbReference>
<dbReference type="GO" id="GO:0004523">
    <property type="term" value="F:RNA-DNA hybrid ribonuclease activity"/>
    <property type="evidence" value="ECO:0007669"/>
    <property type="project" value="InterPro"/>
</dbReference>
<dbReference type="GO" id="GO:0003964">
    <property type="term" value="F:RNA-directed DNA polymerase activity"/>
    <property type="evidence" value="ECO:0007669"/>
    <property type="project" value="UniProtKB-KW"/>
</dbReference>